<dbReference type="Proteomes" id="UP000035159">
    <property type="component" value="Chromosome"/>
</dbReference>
<reference evidence="1 2" key="1">
    <citation type="submission" date="2015-04" db="EMBL/GenBank/DDBJ databases">
        <title>Complete Genome Sequence of Kosmotoga pacifica SLHLJ1.</title>
        <authorList>
            <person name="Jiang L.J."/>
            <person name="Shao Z.Z."/>
            <person name="Jebbar M."/>
        </authorList>
    </citation>
    <scope>NUCLEOTIDE SEQUENCE [LARGE SCALE GENOMIC DNA]</scope>
    <source>
        <strain evidence="1 2">SLHLJ1</strain>
    </source>
</reference>
<dbReference type="PATRIC" id="fig|1330330.3.peg.583"/>
<organism evidence="1 2">
    <name type="scientific">Kosmotoga pacifica</name>
    <dbReference type="NCBI Taxonomy" id="1330330"/>
    <lineage>
        <taxon>Bacteria</taxon>
        <taxon>Thermotogati</taxon>
        <taxon>Thermotogota</taxon>
        <taxon>Thermotogae</taxon>
        <taxon>Kosmotogales</taxon>
        <taxon>Kosmotogaceae</taxon>
        <taxon>Kosmotoga</taxon>
    </lineage>
</organism>
<proteinExistence type="predicted"/>
<keyword evidence="2" id="KW-1185">Reference proteome</keyword>
<evidence type="ECO:0000313" key="1">
    <source>
        <dbReference type="EMBL" id="AKI96942.1"/>
    </source>
</evidence>
<sequence>MNEQNESIALYYTEFEGEKEIIEKTFVNYRTIDCMGHENDKLEHIISGRHPKEPGTDEKIKTKGYSFLIFHGFENKEIIEILKFIRKVTQRPWIFATTTENNINAKFKDLIEELIIEHEEMHNIK</sequence>
<evidence type="ECO:0000313" key="2">
    <source>
        <dbReference type="Proteomes" id="UP000035159"/>
    </source>
</evidence>
<dbReference type="Pfam" id="PF12646">
    <property type="entry name" value="DUF3783"/>
    <property type="match status" value="1"/>
</dbReference>
<protein>
    <submittedName>
        <fullName evidence="1">Uncharacterized protein</fullName>
    </submittedName>
</protein>
<dbReference type="KEGG" id="kpf:IX53_02900"/>
<dbReference type="InterPro" id="IPR016621">
    <property type="entry name" value="UCP014543"/>
</dbReference>
<dbReference type="AlphaFoldDB" id="A0A0G2Z5X4"/>
<dbReference type="STRING" id="1330330.IX53_02900"/>
<gene>
    <name evidence="1" type="ORF">IX53_02900</name>
</gene>
<name>A0A0G2Z5X4_9BACT</name>
<accession>A0A0G2Z5X4</accession>
<dbReference type="RefSeq" id="WP_047754077.1">
    <property type="nucleotide sequence ID" value="NZ_CAJUHA010000019.1"/>
</dbReference>
<dbReference type="EMBL" id="CP011232">
    <property type="protein sequence ID" value="AKI96942.1"/>
    <property type="molecule type" value="Genomic_DNA"/>
</dbReference>